<dbReference type="PANTHER" id="PTHR35908:SF1">
    <property type="entry name" value="CONSERVED PROTEIN"/>
    <property type="match status" value="1"/>
</dbReference>
<dbReference type="AlphaFoldDB" id="A0A1H8KYR3"/>
<evidence type="ECO:0000313" key="4">
    <source>
        <dbReference type="Proteomes" id="UP000181951"/>
    </source>
</evidence>
<dbReference type="EMBL" id="FODD01000014">
    <property type="protein sequence ID" value="SEN98033.1"/>
    <property type="molecule type" value="Genomic_DNA"/>
</dbReference>
<gene>
    <name evidence="3" type="ORF">SAMN05216267_1014153</name>
</gene>
<feature type="region of interest" description="Disordered" evidence="1">
    <location>
        <begin position="209"/>
        <end position="229"/>
    </location>
</feature>
<proteinExistence type="predicted"/>
<evidence type="ECO:0000256" key="1">
    <source>
        <dbReference type="SAM" id="MobiDB-lite"/>
    </source>
</evidence>
<keyword evidence="4" id="KW-1185">Reference proteome</keyword>
<sequence length="229" mass="22690">MASRLAAVVFEARDVSGLAAFWARALGVRAAADGVVGPAADGTVALAFVASDRPKTAKNRLHLDVSGGADQGAEVGRLLALGARRADIGQGDVPWDVLADPEGNEFCVLPEAHAGVAGGLAQICLDAGDPAVQGGFWAAATGWAVTERGAWGVRLRAAPGAAPSLVMGPPAAPKPAPNRVRFALTADDVPSTRATLIAAGASATTAPAVLTDPEGNEFSLGSSPGAGGA</sequence>
<reference evidence="3 4" key="1">
    <citation type="submission" date="2016-10" db="EMBL/GenBank/DDBJ databases">
        <authorList>
            <person name="de Groot N.N."/>
        </authorList>
    </citation>
    <scope>NUCLEOTIDE SEQUENCE [LARGE SCALE GENOMIC DNA]</scope>
    <source>
        <strain evidence="3 4">CGMCC 4.2026</strain>
    </source>
</reference>
<dbReference type="InterPro" id="IPR029068">
    <property type="entry name" value="Glyas_Bleomycin-R_OHBP_Dase"/>
</dbReference>
<organism evidence="3 4">
    <name type="scientific">Actinacidiphila rubida</name>
    <dbReference type="NCBI Taxonomy" id="310780"/>
    <lineage>
        <taxon>Bacteria</taxon>
        <taxon>Bacillati</taxon>
        <taxon>Actinomycetota</taxon>
        <taxon>Actinomycetes</taxon>
        <taxon>Kitasatosporales</taxon>
        <taxon>Streptomycetaceae</taxon>
        <taxon>Actinacidiphila</taxon>
    </lineage>
</organism>
<feature type="domain" description="Glyoxalase-like" evidence="2">
    <location>
        <begin position="122"/>
        <end position="220"/>
    </location>
</feature>
<dbReference type="Gene3D" id="3.10.180.10">
    <property type="entry name" value="2,3-Dihydroxybiphenyl 1,2-Dioxygenase, domain 1"/>
    <property type="match status" value="2"/>
</dbReference>
<dbReference type="PANTHER" id="PTHR35908">
    <property type="entry name" value="HYPOTHETICAL FUSION PROTEIN"/>
    <property type="match status" value="1"/>
</dbReference>
<accession>A0A1H8KYR3</accession>
<dbReference type="OrthoDB" id="3212826at2"/>
<dbReference type="Pfam" id="PF18029">
    <property type="entry name" value="Glyoxalase_6"/>
    <property type="match status" value="2"/>
</dbReference>
<evidence type="ECO:0000313" key="3">
    <source>
        <dbReference type="EMBL" id="SEN98033.1"/>
    </source>
</evidence>
<feature type="domain" description="Glyoxalase-like" evidence="2">
    <location>
        <begin position="8"/>
        <end position="109"/>
    </location>
</feature>
<dbReference type="STRING" id="310780.SAMN05216267_1014153"/>
<name>A0A1H8KYR3_9ACTN</name>
<dbReference type="InterPro" id="IPR041581">
    <property type="entry name" value="Glyoxalase_6"/>
</dbReference>
<dbReference type="SUPFAM" id="SSF54593">
    <property type="entry name" value="Glyoxalase/Bleomycin resistance protein/Dihydroxybiphenyl dioxygenase"/>
    <property type="match status" value="2"/>
</dbReference>
<dbReference type="RefSeq" id="WP_075017007.1">
    <property type="nucleotide sequence ID" value="NZ_FODD01000014.1"/>
</dbReference>
<evidence type="ECO:0000259" key="2">
    <source>
        <dbReference type="Pfam" id="PF18029"/>
    </source>
</evidence>
<protein>
    <recommendedName>
        <fullName evidence="2">Glyoxalase-like domain-containing protein</fullName>
    </recommendedName>
</protein>
<dbReference type="Proteomes" id="UP000181951">
    <property type="component" value="Unassembled WGS sequence"/>
</dbReference>